<name>A0AAD5F2X8_PRUDU</name>
<evidence type="ECO:0000313" key="2">
    <source>
        <dbReference type="Proteomes" id="UP001054821"/>
    </source>
</evidence>
<sequence>MEQNALRLSLRKKFDNLEFIDLQDVAQRAGKYELLLKQEVQRKNNSKPVYFKNPVHQVEVIEEFDEESKENACPEVSVAKVVQIKNPITCKAITRQGKERRNKPSLTRGLVPYKQKHKSYSFDLSKAESIFNELLRGKVIKLDDKHVFPKWEEMKRKIFYKWHNSFSHAINNCVQSRDIIQDLIIKGKIFLDKPTAMRVDNEPFPAHMVGVNLPERHNKRKIAVDIGEEGARKVTLVALDRLKATITAGIVMCSKCKCECELEIPALGVKIDE</sequence>
<dbReference type="Proteomes" id="UP001054821">
    <property type="component" value="Chromosome 1"/>
</dbReference>
<proteinExistence type="predicted"/>
<keyword evidence="2" id="KW-1185">Reference proteome</keyword>
<accession>A0AAD5F2X8</accession>
<evidence type="ECO:0000313" key="1">
    <source>
        <dbReference type="EMBL" id="KAI5351274.1"/>
    </source>
</evidence>
<protein>
    <submittedName>
        <fullName evidence="1">Uncharacterized protein</fullName>
    </submittedName>
</protein>
<gene>
    <name evidence="1" type="ORF">L3X38_004165</name>
</gene>
<reference evidence="1 2" key="1">
    <citation type="journal article" date="2022" name="G3 (Bethesda)">
        <title>Whole-genome sequence and methylome profiling of the almond [Prunus dulcis (Mill.) D.A. Webb] cultivar 'Nonpareil'.</title>
        <authorList>
            <person name="D'Amico-Willman K.M."/>
            <person name="Ouma W.Z."/>
            <person name="Meulia T."/>
            <person name="Sideli G.M."/>
            <person name="Gradziel T.M."/>
            <person name="Fresnedo-Ramirez J."/>
        </authorList>
    </citation>
    <scope>NUCLEOTIDE SEQUENCE [LARGE SCALE GENOMIC DNA]</scope>
    <source>
        <strain evidence="1">Clone GOH B32 T37-40</strain>
    </source>
</reference>
<comment type="caution">
    <text evidence="1">The sequence shown here is derived from an EMBL/GenBank/DDBJ whole genome shotgun (WGS) entry which is preliminary data.</text>
</comment>
<organism evidence="1 2">
    <name type="scientific">Prunus dulcis</name>
    <name type="common">Almond</name>
    <name type="synonym">Amygdalus dulcis</name>
    <dbReference type="NCBI Taxonomy" id="3755"/>
    <lineage>
        <taxon>Eukaryota</taxon>
        <taxon>Viridiplantae</taxon>
        <taxon>Streptophyta</taxon>
        <taxon>Embryophyta</taxon>
        <taxon>Tracheophyta</taxon>
        <taxon>Spermatophyta</taxon>
        <taxon>Magnoliopsida</taxon>
        <taxon>eudicotyledons</taxon>
        <taxon>Gunneridae</taxon>
        <taxon>Pentapetalae</taxon>
        <taxon>rosids</taxon>
        <taxon>fabids</taxon>
        <taxon>Rosales</taxon>
        <taxon>Rosaceae</taxon>
        <taxon>Amygdaloideae</taxon>
        <taxon>Amygdaleae</taxon>
        <taxon>Prunus</taxon>
    </lineage>
</organism>
<dbReference type="AlphaFoldDB" id="A0AAD5F2X8"/>
<dbReference type="EMBL" id="JAJFAZ020000001">
    <property type="protein sequence ID" value="KAI5351274.1"/>
    <property type="molecule type" value="Genomic_DNA"/>
</dbReference>